<dbReference type="EMBL" id="JAHFZB010000018">
    <property type="protein sequence ID" value="KAK6479564.1"/>
    <property type="molecule type" value="Genomic_DNA"/>
</dbReference>
<name>A0ABR0Z4F7_HUSHU</name>
<organism evidence="2 3">
    <name type="scientific">Huso huso</name>
    <name type="common">Beluga</name>
    <name type="synonym">Acipenser huso</name>
    <dbReference type="NCBI Taxonomy" id="61971"/>
    <lineage>
        <taxon>Eukaryota</taxon>
        <taxon>Metazoa</taxon>
        <taxon>Chordata</taxon>
        <taxon>Craniata</taxon>
        <taxon>Vertebrata</taxon>
        <taxon>Euteleostomi</taxon>
        <taxon>Actinopterygii</taxon>
        <taxon>Chondrostei</taxon>
        <taxon>Acipenseriformes</taxon>
        <taxon>Acipenseridae</taxon>
        <taxon>Huso</taxon>
    </lineage>
</organism>
<evidence type="ECO:0000313" key="2">
    <source>
        <dbReference type="EMBL" id="KAK6479564.1"/>
    </source>
</evidence>
<dbReference type="SUPFAM" id="SSF51905">
    <property type="entry name" value="FAD/NAD(P)-binding domain"/>
    <property type="match status" value="1"/>
</dbReference>
<reference evidence="2 3" key="1">
    <citation type="submission" date="2021-05" db="EMBL/GenBank/DDBJ databases">
        <authorList>
            <person name="Zahm M."/>
            <person name="Klopp C."/>
            <person name="Cabau C."/>
            <person name="Kuhl H."/>
            <person name="Suciu R."/>
            <person name="Ciorpac M."/>
            <person name="Holostenco D."/>
            <person name="Gessner J."/>
            <person name="Wuertz S."/>
            <person name="Hohne C."/>
            <person name="Stock M."/>
            <person name="Gislard M."/>
            <person name="Lluch J."/>
            <person name="Milhes M."/>
            <person name="Lampietro C."/>
            <person name="Lopez Roques C."/>
            <person name="Donnadieu C."/>
            <person name="Du K."/>
            <person name="Schartl M."/>
            <person name="Guiguen Y."/>
        </authorList>
    </citation>
    <scope>NUCLEOTIDE SEQUENCE [LARGE SCALE GENOMIC DNA]</scope>
    <source>
        <strain evidence="2">Hh-F2</strain>
        <tissue evidence="2">Blood</tissue>
    </source>
</reference>
<dbReference type="PANTHER" id="PTHR15192">
    <property type="entry name" value="PROTEIN CBG05349"/>
    <property type="match status" value="1"/>
</dbReference>
<gene>
    <name evidence="2" type="ORF">HHUSO_G20332</name>
</gene>
<sequence length="534" mass="58454">MDEDHSSRYSWKADKTPVTFAVQRNTLADMLLVKDRILPNDLCVTVPVVIIGNGPSGICLSYLLSGYTPYLAPGATHPNPLLLRKLEERPDVSLLEQDLEYLSEGLEGRSSNPAAVLFDTLLLPDGDFGQDCASSLQWRRERERSVPHLVLGKGPPGGAWHAMEGSMRTVSLANWMELPGLKLKDWVRDKRRNLRNDRATPAEIASYYQHFVSETGLQSNFVSHTVVTSVRRALCSEGERGSVDQEHGERPGTAWEVRGYQKSSEGLELPFAVSAENVVLATGTHDKPARLGVEGEDLPFICHSFWEFEAAIARGQVDQHSDPVLIVGAGLTAADGVLTAHHLNTPVCHAFRRAVTDPALIFNQLPKVLYPEYHKVHQMMQQQQQQEVDGGFTGSYPGYVSYPKHRVVAFKPDHKCVLEGAGGRLVLKISMALVLIGAHPNLSFLQDSGRYLGIDPQQPISCRGNPVDVHPFTYESVQEPGLFAMGPLVGDNFVRFLKGGALGIASTLSKRRSKEGGLSEDSSGQAGSCSSLDT</sequence>
<dbReference type="PANTHER" id="PTHR15192:SF15">
    <property type="entry name" value="OXIDATIVE STRESS-INDUCED GROWTH INHIBITOR 1"/>
    <property type="match status" value="1"/>
</dbReference>
<feature type="region of interest" description="Disordered" evidence="1">
    <location>
        <begin position="513"/>
        <end position="534"/>
    </location>
</feature>
<proteinExistence type="predicted"/>
<dbReference type="InterPro" id="IPR029731">
    <property type="entry name" value="OSGIN1/2"/>
</dbReference>
<dbReference type="Proteomes" id="UP001369086">
    <property type="component" value="Unassembled WGS sequence"/>
</dbReference>
<protein>
    <submittedName>
        <fullName evidence="2">Oxidative stress-induced growth inhibitor 2-like isoform X1</fullName>
    </submittedName>
</protein>
<comment type="caution">
    <text evidence="2">The sequence shown here is derived from an EMBL/GenBank/DDBJ whole genome shotgun (WGS) entry which is preliminary data.</text>
</comment>
<dbReference type="Gene3D" id="3.50.50.60">
    <property type="entry name" value="FAD/NAD(P)-binding domain"/>
    <property type="match status" value="1"/>
</dbReference>
<dbReference type="InterPro" id="IPR036188">
    <property type="entry name" value="FAD/NAD-bd_sf"/>
</dbReference>
<dbReference type="PRINTS" id="PR00368">
    <property type="entry name" value="FADPNR"/>
</dbReference>
<feature type="compositionally biased region" description="Polar residues" evidence="1">
    <location>
        <begin position="520"/>
        <end position="534"/>
    </location>
</feature>
<evidence type="ECO:0000313" key="3">
    <source>
        <dbReference type="Proteomes" id="UP001369086"/>
    </source>
</evidence>
<accession>A0ABR0Z4F7</accession>
<evidence type="ECO:0000256" key="1">
    <source>
        <dbReference type="SAM" id="MobiDB-lite"/>
    </source>
</evidence>
<keyword evidence="3" id="KW-1185">Reference proteome</keyword>